<keyword evidence="1" id="KW-1133">Transmembrane helix</keyword>
<dbReference type="AlphaFoldDB" id="A0A8J8P2Y3"/>
<keyword evidence="3" id="KW-1185">Reference proteome</keyword>
<name>A0A8J8P2Y3_HALGN</name>
<keyword evidence="1" id="KW-0472">Membrane</keyword>
<evidence type="ECO:0000313" key="3">
    <source>
        <dbReference type="Proteomes" id="UP000785679"/>
    </source>
</evidence>
<feature type="transmembrane region" description="Helical" evidence="1">
    <location>
        <begin position="66"/>
        <end position="84"/>
    </location>
</feature>
<sequence length="117" mass="13484">MCDLLLLLGRKISYNQLLIHTEFLPLKSCNINLNRLNLNFGLNCIFLEPPLHLSTHASLPFLWDNFVLSFFCNFFNYFLILFYLQKYASSGYQNLPLSSSSITITSYMLDASSSQLI</sequence>
<proteinExistence type="predicted"/>
<reference evidence="2" key="1">
    <citation type="submission" date="2019-06" db="EMBL/GenBank/DDBJ databases">
        <authorList>
            <person name="Zheng W."/>
        </authorList>
    </citation>
    <scope>NUCLEOTIDE SEQUENCE</scope>
    <source>
        <strain evidence="2">QDHG01</strain>
    </source>
</reference>
<evidence type="ECO:0000256" key="1">
    <source>
        <dbReference type="SAM" id="Phobius"/>
    </source>
</evidence>
<comment type="caution">
    <text evidence="2">The sequence shown here is derived from an EMBL/GenBank/DDBJ whole genome shotgun (WGS) entry which is preliminary data.</text>
</comment>
<evidence type="ECO:0000313" key="2">
    <source>
        <dbReference type="EMBL" id="TNV84865.1"/>
    </source>
</evidence>
<gene>
    <name evidence="2" type="ORF">FGO68_gene12653</name>
</gene>
<accession>A0A8J8P2Y3</accession>
<organism evidence="2 3">
    <name type="scientific">Halteria grandinella</name>
    <dbReference type="NCBI Taxonomy" id="5974"/>
    <lineage>
        <taxon>Eukaryota</taxon>
        <taxon>Sar</taxon>
        <taxon>Alveolata</taxon>
        <taxon>Ciliophora</taxon>
        <taxon>Intramacronucleata</taxon>
        <taxon>Spirotrichea</taxon>
        <taxon>Stichotrichia</taxon>
        <taxon>Sporadotrichida</taxon>
        <taxon>Halteriidae</taxon>
        <taxon>Halteria</taxon>
    </lineage>
</organism>
<protein>
    <submittedName>
        <fullName evidence="2">Uncharacterized protein</fullName>
    </submittedName>
</protein>
<dbReference type="Proteomes" id="UP000785679">
    <property type="component" value="Unassembled WGS sequence"/>
</dbReference>
<dbReference type="EMBL" id="RRYP01002352">
    <property type="protein sequence ID" value="TNV84865.1"/>
    <property type="molecule type" value="Genomic_DNA"/>
</dbReference>
<keyword evidence="1" id="KW-0812">Transmembrane</keyword>